<dbReference type="HOGENOM" id="CLU_2207882_0_0_6"/>
<reference evidence="1 2" key="1">
    <citation type="submission" date="2007-01" db="EMBL/GenBank/DDBJ databases">
        <title>Complete sequence of Psychromonas ingrahamii 37.</title>
        <authorList>
            <consortium name="US DOE Joint Genome Institute"/>
            <person name="Copeland A."/>
            <person name="Lucas S."/>
            <person name="Lapidus A."/>
            <person name="Barry K."/>
            <person name="Detter J.C."/>
            <person name="Glavina del Rio T."/>
            <person name="Hammon N."/>
            <person name="Israni S."/>
            <person name="Dalin E."/>
            <person name="Tice H."/>
            <person name="Pitluck S."/>
            <person name="Thompson L.S."/>
            <person name="Brettin T."/>
            <person name="Bruce D."/>
            <person name="Han C."/>
            <person name="Tapia R."/>
            <person name="Schmutz J."/>
            <person name="Larimer F."/>
            <person name="Land M."/>
            <person name="Hauser L."/>
            <person name="Kyrpides N."/>
            <person name="Ivanova N."/>
            <person name="Staley J."/>
            <person name="Richardson P."/>
        </authorList>
    </citation>
    <scope>NUCLEOTIDE SEQUENCE [LARGE SCALE GENOMIC DNA]</scope>
    <source>
        <strain evidence="1 2">37</strain>
    </source>
</reference>
<dbReference type="KEGG" id="pin:Ping_2924"/>
<proteinExistence type="predicted"/>
<dbReference type="Proteomes" id="UP000000639">
    <property type="component" value="Chromosome"/>
</dbReference>
<dbReference type="EMBL" id="CP000510">
    <property type="protein sequence ID" value="ABM04626.1"/>
    <property type="molecule type" value="Genomic_DNA"/>
</dbReference>
<protein>
    <submittedName>
        <fullName evidence="1">Uncharacterized protein</fullName>
    </submittedName>
</protein>
<organism evidence="1 2">
    <name type="scientific">Psychromonas ingrahamii (strain DSM 17664 / CCUG 51855 / 37)</name>
    <dbReference type="NCBI Taxonomy" id="357804"/>
    <lineage>
        <taxon>Bacteria</taxon>
        <taxon>Pseudomonadati</taxon>
        <taxon>Pseudomonadota</taxon>
        <taxon>Gammaproteobacteria</taxon>
        <taxon>Alteromonadales</taxon>
        <taxon>Psychromonadaceae</taxon>
        <taxon>Psychromonas</taxon>
    </lineage>
</organism>
<evidence type="ECO:0000313" key="1">
    <source>
        <dbReference type="EMBL" id="ABM04626.1"/>
    </source>
</evidence>
<accession>A1SYR1</accession>
<name>A1SYR1_PSYIN</name>
<keyword evidence="2" id="KW-1185">Reference proteome</keyword>
<gene>
    <name evidence="1" type="ordered locus">Ping_2924</name>
</gene>
<dbReference type="AlphaFoldDB" id="A1SYR1"/>
<sequence length="107" mass="11823">MMLIKLLGIHNFPCCSIVFHKFILWIFPSMRSVLSLVFVISLSACSTKPSHVGTPQENKNGDGFSIQEVPKGFVIVGHYSEYQFVRSSSDGFVGCTNLINTAAKNTH</sequence>
<evidence type="ECO:0000313" key="2">
    <source>
        <dbReference type="Proteomes" id="UP000000639"/>
    </source>
</evidence>